<keyword evidence="2" id="KW-0378">Hydrolase</keyword>
<dbReference type="Gene3D" id="3.40.50.1820">
    <property type="entry name" value="alpha/beta hydrolase"/>
    <property type="match status" value="1"/>
</dbReference>
<dbReference type="GO" id="GO:0004177">
    <property type="term" value="F:aminopeptidase activity"/>
    <property type="evidence" value="ECO:0007669"/>
    <property type="project" value="UniProtKB-KW"/>
</dbReference>
<protein>
    <submittedName>
        <fullName evidence="2">Serine aminopeptidase S33 family</fullName>
    </submittedName>
</protein>
<proteinExistence type="predicted"/>
<dbReference type="AlphaFoldDB" id="A0A4R6RF47"/>
<dbReference type="EMBL" id="SNXW01000003">
    <property type="protein sequence ID" value="TDP84705.1"/>
    <property type="molecule type" value="Genomic_DNA"/>
</dbReference>
<evidence type="ECO:0000259" key="1">
    <source>
        <dbReference type="Pfam" id="PF12146"/>
    </source>
</evidence>
<evidence type="ECO:0000313" key="3">
    <source>
        <dbReference type="Proteomes" id="UP000294593"/>
    </source>
</evidence>
<keyword evidence="2" id="KW-0031">Aminopeptidase</keyword>
<dbReference type="InterPro" id="IPR029058">
    <property type="entry name" value="AB_hydrolase_fold"/>
</dbReference>
<comment type="caution">
    <text evidence="2">The sequence shown here is derived from an EMBL/GenBank/DDBJ whole genome shotgun (WGS) entry which is preliminary data.</text>
</comment>
<sequence length="270" mass="29649">MSAFDMTPFFFGPTERRLYGVYHPPAPAQRTAQQVLLCPPFGQEAVRVQLLHRLLADQLARQGIHVMRFDYHGTGESAGADADATLTEWCDDILTAHDELSRRTRAHSTTWLGSRLGGTLAMMASSMGKGTPERIVLWEPILDGPRYLHELGKAHAQHSFSPFIHAQRPAEQVKDEVLGFAVSETWIRQLQAVGAAQLNPTCAEVCVHIASQEGAVTLGLAKRLQARGVAWQHLNTPTRIDWFQEEARGSTVAPPELLRLLAFAATGAAA</sequence>
<organism evidence="2 3">
    <name type="scientific">Aquabacterium commune</name>
    <dbReference type="NCBI Taxonomy" id="70586"/>
    <lineage>
        <taxon>Bacteria</taxon>
        <taxon>Pseudomonadati</taxon>
        <taxon>Pseudomonadota</taxon>
        <taxon>Betaproteobacteria</taxon>
        <taxon>Burkholderiales</taxon>
        <taxon>Aquabacterium</taxon>
    </lineage>
</organism>
<feature type="domain" description="Serine aminopeptidase S33" evidence="1">
    <location>
        <begin position="34"/>
        <end position="154"/>
    </location>
</feature>
<dbReference type="SUPFAM" id="SSF53474">
    <property type="entry name" value="alpha/beta-Hydrolases"/>
    <property type="match status" value="1"/>
</dbReference>
<dbReference type="Proteomes" id="UP000294593">
    <property type="component" value="Unassembled WGS sequence"/>
</dbReference>
<reference evidence="2 3" key="1">
    <citation type="submission" date="2019-03" db="EMBL/GenBank/DDBJ databases">
        <title>Genomic Encyclopedia of Type Strains, Phase IV (KMG-IV): sequencing the most valuable type-strain genomes for metagenomic binning, comparative biology and taxonomic classification.</title>
        <authorList>
            <person name="Goeker M."/>
        </authorList>
    </citation>
    <scope>NUCLEOTIDE SEQUENCE [LARGE SCALE GENOMIC DNA]</scope>
    <source>
        <strain evidence="2 3">DSM 11901</strain>
    </source>
</reference>
<dbReference type="InterPro" id="IPR022742">
    <property type="entry name" value="Hydrolase_4"/>
</dbReference>
<accession>A0A4R6RF47</accession>
<keyword evidence="2" id="KW-0645">Protease</keyword>
<evidence type="ECO:0000313" key="2">
    <source>
        <dbReference type="EMBL" id="TDP84705.1"/>
    </source>
</evidence>
<keyword evidence="3" id="KW-1185">Reference proteome</keyword>
<name>A0A4R6RF47_9BURK</name>
<gene>
    <name evidence="2" type="ORF">EV672_103276</name>
</gene>
<dbReference type="Pfam" id="PF12146">
    <property type="entry name" value="Hydrolase_4"/>
    <property type="match status" value="1"/>
</dbReference>